<comment type="caution">
    <text evidence="9">The sequence shown here is derived from an EMBL/GenBank/DDBJ whole genome shotgun (WGS) entry which is preliminary data.</text>
</comment>
<dbReference type="SUPFAM" id="SSF56176">
    <property type="entry name" value="FAD-binding/transporter-associated domain-like"/>
    <property type="match status" value="1"/>
</dbReference>
<dbReference type="Pfam" id="PF01565">
    <property type="entry name" value="FAD_binding_4"/>
    <property type="match status" value="1"/>
</dbReference>
<feature type="domain" description="FAD-binding PCMH-type" evidence="8">
    <location>
        <begin position="1"/>
        <end position="185"/>
    </location>
</feature>
<dbReference type="PANTHER" id="PTHR10801:SF0">
    <property type="entry name" value="DELTA(24)-STEROL REDUCTASE"/>
    <property type="match status" value="1"/>
</dbReference>
<evidence type="ECO:0000256" key="5">
    <source>
        <dbReference type="ARBA" id="ARBA00023002"/>
    </source>
</evidence>
<evidence type="ECO:0000256" key="4">
    <source>
        <dbReference type="ARBA" id="ARBA00022989"/>
    </source>
</evidence>
<protein>
    <recommendedName>
        <fullName evidence="2">Delta(24)-sterol reductase</fullName>
        <ecNumber evidence="2">1.3.1.72</ecNumber>
    </recommendedName>
</protein>
<dbReference type="GO" id="GO:0005737">
    <property type="term" value="C:cytoplasm"/>
    <property type="evidence" value="ECO:0007669"/>
    <property type="project" value="TreeGrafter"/>
</dbReference>
<proteinExistence type="predicted"/>
<evidence type="ECO:0000256" key="6">
    <source>
        <dbReference type="ARBA" id="ARBA00023136"/>
    </source>
</evidence>
<evidence type="ECO:0000256" key="1">
    <source>
        <dbReference type="ARBA" id="ARBA00004167"/>
    </source>
</evidence>
<dbReference type="PANTHER" id="PTHR10801">
    <property type="entry name" value="24-DEHYDROCHOLESTEROL REDUCTASE"/>
    <property type="match status" value="1"/>
</dbReference>
<dbReference type="InterPro" id="IPR036318">
    <property type="entry name" value="FAD-bd_PCMH-like_sf"/>
</dbReference>
<reference evidence="9" key="1">
    <citation type="submission" date="2023-11" db="EMBL/GenBank/DDBJ databases">
        <authorList>
            <person name="Alioto T."/>
            <person name="Alioto T."/>
            <person name="Gomez Garrido J."/>
        </authorList>
    </citation>
    <scope>NUCLEOTIDE SEQUENCE</scope>
</reference>
<keyword evidence="10" id="KW-1185">Reference proteome</keyword>
<evidence type="ECO:0000259" key="8">
    <source>
        <dbReference type="PROSITE" id="PS51387"/>
    </source>
</evidence>
<organism evidence="9 10">
    <name type="scientific">Lecanosticta acicola</name>
    <dbReference type="NCBI Taxonomy" id="111012"/>
    <lineage>
        <taxon>Eukaryota</taxon>
        <taxon>Fungi</taxon>
        <taxon>Dikarya</taxon>
        <taxon>Ascomycota</taxon>
        <taxon>Pezizomycotina</taxon>
        <taxon>Dothideomycetes</taxon>
        <taxon>Dothideomycetidae</taxon>
        <taxon>Mycosphaerellales</taxon>
        <taxon>Mycosphaerellaceae</taxon>
        <taxon>Lecanosticta</taxon>
    </lineage>
</organism>
<accession>A0AAI8Z821</accession>
<dbReference type="GO" id="GO:0008202">
    <property type="term" value="P:steroid metabolic process"/>
    <property type="evidence" value="ECO:0007669"/>
    <property type="project" value="TreeGrafter"/>
</dbReference>
<dbReference type="InterPro" id="IPR006094">
    <property type="entry name" value="Oxid_FAD_bind_N"/>
</dbReference>
<dbReference type="GO" id="GO:0000246">
    <property type="term" value="F:Delta24(24-1) sterol reductase activity"/>
    <property type="evidence" value="ECO:0007669"/>
    <property type="project" value="TreeGrafter"/>
</dbReference>
<dbReference type="InterPro" id="IPR016169">
    <property type="entry name" value="FAD-bd_PCMH_sub2"/>
</dbReference>
<dbReference type="GO" id="GO:0050614">
    <property type="term" value="F:Delta24-sterol reductase activity"/>
    <property type="evidence" value="ECO:0007669"/>
    <property type="project" value="UniProtKB-EC"/>
</dbReference>
<dbReference type="AlphaFoldDB" id="A0AAI8Z821"/>
<keyword evidence="3 7" id="KW-0812">Transmembrane</keyword>
<sequence length="543" mass="61651">MAPTPPNHPAHNAALEKIAARVRHFHARKTPFRVYHGTANSTRKSPYRHDNTVDISGLNHILDIHSSSSSKRESASHGEPLVFVEPNVPMDQLVDETLKHGLLPPVVMDFPGITCGGGFAGTSGESSSFRHGLFDRTVKFVEMVLGNGDVVVASEDSCPDLFRGAASSFGTLGVVTMLGIALVPAKRFVSLTYVRISGMEEGLELVRREQEDEKLDYIDGIFFAKDRGVLCLGKLTDTMAAGTEEVKQFLRPQDDWFYMNAEKLVARRSRWTETIPIKDYLFRYDRGAFWMGKYTYQYFAVPFNWFTRWALSKWTHTRVMYHALHQSGLADKYIVQDVAVPYQHAARFLEYLDDEFRNYPIWICPLKLGGREDGTTYGGLLGGGGGAPTAKDDAENMVLNFGVWGPGPGKQSDFIAWNQAFEDQVQALRGRKWLYAHTYYTEEKFGQIYDKEKYDALRRKYHAEYLPNLYLKVRVDVKKPEQEAQGWLLWVLALIWSVWPIAGLYGWVSCLVSREYLMPKRMSWIVREGGKARVKKEVALKGS</sequence>
<dbReference type="EMBL" id="CAVMBE010000103">
    <property type="protein sequence ID" value="CAK4034091.1"/>
    <property type="molecule type" value="Genomic_DNA"/>
</dbReference>
<evidence type="ECO:0000313" key="9">
    <source>
        <dbReference type="EMBL" id="CAK4034091.1"/>
    </source>
</evidence>
<keyword evidence="4 7" id="KW-1133">Transmembrane helix</keyword>
<dbReference type="PROSITE" id="PS51387">
    <property type="entry name" value="FAD_PCMH"/>
    <property type="match status" value="1"/>
</dbReference>
<dbReference type="Gene3D" id="3.30.465.10">
    <property type="match status" value="1"/>
</dbReference>
<dbReference type="GO" id="GO:0071949">
    <property type="term" value="F:FAD binding"/>
    <property type="evidence" value="ECO:0007669"/>
    <property type="project" value="InterPro"/>
</dbReference>
<dbReference type="InterPro" id="IPR040165">
    <property type="entry name" value="Diminuto-like"/>
</dbReference>
<keyword evidence="5" id="KW-0560">Oxidoreductase</keyword>
<dbReference type="Proteomes" id="UP001296104">
    <property type="component" value="Unassembled WGS sequence"/>
</dbReference>
<dbReference type="InterPro" id="IPR016166">
    <property type="entry name" value="FAD-bd_PCMH"/>
</dbReference>
<keyword evidence="6 7" id="KW-0472">Membrane</keyword>
<comment type="subcellular location">
    <subcellularLocation>
        <location evidence="1">Membrane</location>
        <topology evidence="1">Single-pass membrane protein</topology>
    </subcellularLocation>
</comment>
<feature type="transmembrane region" description="Helical" evidence="7">
    <location>
        <begin position="487"/>
        <end position="512"/>
    </location>
</feature>
<evidence type="ECO:0000256" key="2">
    <source>
        <dbReference type="ARBA" id="ARBA00012405"/>
    </source>
</evidence>
<dbReference type="GO" id="GO:0016020">
    <property type="term" value="C:membrane"/>
    <property type="evidence" value="ECO:0007669"/>
    <property type="project" value="UniProtKB-SubCell"/>
</dbReference>
<gene>
    <name evidence="9" type="ORF">LECACI_7A009249</name>
</gene>
<name>A0AAI8Z821_9PEZI</name>
<evidence type="ECO:0000256" key="3">
    <source>
        <dbReference type="ARBA" id="ARBA00022692"/>
    </source>
</evidence>
<dbReference type="EC" id="1.3.1.72" evidence="2"/>
<evidence type="ECO:0000313" key="10">
    <source>
        <dbReference type="Proteomes" id="UP001296104"/>
    </source>
</evidence>
<evidence type="ECO:0000256" key="7">
    <source>
        <dbReference type="SAM" id="Phobius"/>
    </source>
</evidence>